<dbReference type="Pfam" id="PF00512">
    <property type="entry name" value="HisKA"/>
    <property type="match status" value="1"/>
</dbReference>
<evidence type="ECO:0000256" key="3">
    <source>
        <dbReference type="ARBA" id="ARBA00022553"/>
    </source>
</evidence>
<dbReference type="SUPFAM" id="SSF55874">
    <property type="entry name" value="ATPase domain of HSP90 chaperone/DNA topoisomerase II/histidine kinase"/>
    <property type="match status" value="1"/>
</dbReference>
<dbReference type="SMART" id="SM00388">
    <property type="entry name" value="HisKA"/>
    <property type="match status" value="1"/>
</dbReference>
<dbReference type="InterPro" id="IPR036097">
    <property type="entry name" value="HisK_dim/P_sf"/>
</dbReference>
<dbReference type="RefSeq" id="WP_114005488.1">
    <property type="nucleotide sequence ID" value="NZ_QGDC01000006.1"/>
</dbReference>
<gene>
    <name evidence="9" type="ORF">DJ568_11815</name>
</gene>
<dbReference type="InterPro" id="IPR003661">
    <property type="entry name" value="HisK_dim/P_dom"/>
</dbReference>
<keyword evidence="3" id="KW-0597">Phosphoprotein</keyword>
<dbReference type="Proteomes" id="UP000253209">
    <property type="component" value="Unassembled WGS sequence"/>
</dbReference>
<evidence type="ECO:0000256" key="5">
    <source>
        <dbReference type="ARBA" id="ARBA00022777"/>
    </source>
</evidence>
<keyword evidence="4" id="KW-0808">Transferase</keyword>
<dbReference type="Pfam" id="PF02518">
    <property type="entry name" value="HATPase_c"/>
    <property type="match status" value="1"/>
</dbReference>
<dbReference type="CDD" id="cd00082">
    <property type="entry name" value="HisKA"/>
    <property type="match status" value="1"/>
</dbReference>
<evidence type="ECO:0000259" key="8">
    <source>
        <dbReference type="PROSITE" id="PS50109"/>
    </source>
</evidence>
<dbReference type="Gene3D" id="3.30.565.10">
    <property type="entry name" value="Histidine kinase-like ATPase, C-terminal domain"/>
    <property type="match status" value="1"/>
</dbReference>
<proteinExistence type="predicted"/>
<dbReference type="GO" id="GO:0000155">
    <property type="term" value="F:phosphorelay sensor kinase activity"/>
    <property type="evidence" value="ECO:0007669"/>
    <property type="project" value="InterPro"/>
</dbReference>
<dbReference type="Gene3D" id="1.10.287.130">
    <property type="match status" value="1"/>
</dbReference>
<dbReference type="PROSITE" id="PS50109">
    <property type="entry name" value="HIS_KIN"/>
    <property type="match status" value="1"/>
</dbReference>
<dbReference type="SMART" id="SM00387">
    <property type="entry name" value="HATPase_c"/>
    <property type="match status" value="1"/>
</dbReference>
<feature type="transmembrane region" description="Helical" evidence="7">
    <location>
        <begin position="358"/>
        <end position="382"/>
    </location>
</feature>
<comment type="caution">
    <text evidence="9">The sequence shown here is derived from an EMBL/GenBank/DDBJ whole genome shotgun (WGS) entry which is preliminary data.</text>
</comment>
<dbReference type="OrthoDB" id="921707at2"/>
<dbReference type="PANTHER" id="PTHR43711">
    <property type="entry name" value="TWO-COMPONENT HISTIDINE KINASE"/>
    <property type="match status" value="1"/>
</dbReference>
<keyword evidence="7" id="KW-0812">Transmembrane</keyword>
<name>A0A367GM04_9SPHI</name>
<protein>
    <recommendedName>
        <fullName evidence="2">histidine kinase</fullName>
        <ecNumber evidence="2">2.7.13.3</ecNumber>
    </recommendedName>
</protein>
<feature type="domain" description="Histidine kinase" evidence="8">
    <location>
        <begin position="397"/>
        <end position="615"/>
    </location>
</feature>
<evidence type="ECO:0000256" key="1">
    <source>
        <dbReference type="ARBA" id="ARBA00000085"/>
    </source>
</evidence>
<keyword evidence="7" id="KW-1133">Transmembrane helix</keyword>
<dbReference type="FunFam" id="3.30.565.10:FF:000006">
    <property type="entry name" value="Sensor histidine kinase WalK"/>
    <property type="match status" value="1"/>
</dbReference>
<evidence type="ECO:0000256" key="6">
    <source>
        <dbReference type="ARBA" id="ARBA00023012"/>
    </source>
</evidence>
<reference evidence="9 10" key="1">
    <citation type="submission" date="2018-05" db="EMBL/GenBank/DDBJ databases">
        <title>Mucilaginibacter hurinus sp. nov., isolated from briquette warehouse soil.</title>
        <authorList>
            <person name="Choi L."/>
        </authorList>
    </citation>
    <scope>NUCLEOTIDE SEQUENCE [LARGE SCALE GENOMIC DNA]</scope>
    <source>
        <strain evidence="9 10">ZR32</strain>
    </source>
</reference>
<keyword evidence="5 9" id="KW-0418">Kinase</keyword>
<keyword evidence="10" id="KW-1185">Reference proteome</keyword>
<evidence type="ECO:0000256" key="2">
    <source>
        <dbReference type="ARBA" id="ARBA00012438"/>
    </source>
</evidence>
<keyword evidence="7" id="KW-0472">Membrane</keyword>
<evidence type="ECO:0000313" key="10">
    <source>
        <dbReference type="Proteomes" id="UP000253209"/>
    </source>
</evidence>
<dbReference type="PRINTS" id="PR00344">
    <property type="entry name" value="BCTRLSENSOR"/>
</dbReference>
<dbReference type="EC" id="2.7.13.3" evidence="2"/>
<dbReference type="PANTHER" id="PTHR43711:SF1">
    <property type="entry name" value="HISTIDINE KINASE 1"/>
    <property type="match status" value="1"/>
</dbReference>
<dbReference type="InterPro" id="IPR004358">
    <property type="entry name" value="Sig_transdc_His_kin-like_C"/>
</dbReference>
<dbReference type="AlphaFoldDB" id="A0A367GM04"/>
<organism evidence="9 10">
    <name type="scientific">Mucilaginibacter hurinus</name>
    <dbReference type="NCBI Taxonomy" id="2201324"/>
    <lineage>
        <taxon>Bacteria</taxon>
        <taxon>Pseudomonadati</taxon>
        <taxon>Bacteroidota</taxon>
        <taxon>Sphingobacteriia</taxon>
        <taxon>Sphingobacteriales</taxon>
        <taxon>Sphingobacteriaceae</taxon>
        <taxon>Mucilaginibacter</taxon>
    </lineage>
</organism>
<evidence type="ECO:0000256" key="4">
    <source>
        <dbReference type="ARBA" id="ARBA00022679"/>
    </source>
</evidence>
<keyword evidence="6" id="KW-0902">Two-component regulatory system</keyword>
<sequence>MKKRSIRLIIGLMSIALLGVTAMQFYFLRQSYQMQSELFDRSVNEALNNVANKVAKQDAMNFLNARAKRASHQNDTYQSSRIIEKELNIENKAEEPVRNNVLGAKKKRLTARQRKLAILRDSLKRMVMQKKMEEEMAGLNPEGSFDFRIRVEEFTDEFGDVHGRLIPEVVRKDIKIWKKKKLNKYDTLHYVYLDPQFGRQVIMVPRLNPLWKQQQERLNKERQMLQVKKMLELDSLQNLTQQKEKPGKKATVIENLAEEYQKSGEPLTKRVNRFWIDSLLRFELHNKGIYLPFSYEVLTAFGDSLIFSNALNMHEKPTFIEAGTYQIPIFGNEVINDPGKIKIFFPEKNSLILGRMGASMATTAGLLAVLIFCFGYTIFSIIKQKKVAEMKIDFINNMTHEFKTPVSTIMIASEALKDEEITGDTKRVSRLANIIYEENVRLGSHIERVLNIARMEKNDFKLDTKPVDVNEMITVVLDSMALKLQKCGARTTLKLDAVTPTIIADDLHFANVLYNLVDNAIKYSRDTPDITIATLNRNGHLIIKVADKGIGMGRDQQAKIFEQFYRIPTGNLHDVKGFGLGLSYVNSIVKKLNGTISVKSEKDKGSEFELKFPLA</sequence>
<dbReference type="InterPro" id="IPR050736">
    <property type="entry name" value="Sensor_HK_Regulatory"/>
</dbReference>
<dbReference type="InterPro" id="IPR003594">
    <property type="entry name" value="HATPase_dom"/>
</dbReference>
<dbReference type="InterPro" id="IPR036890">
    <property type="entry name" value="HATPase_C_sf"/>
</dbReference>
<comment type="catalytic activity">
    <reaction evidence="1">
        <text>ATP + protein L-histidine = ADP + protein N-phospho-L-histidine.</text>
        <dbReference type="EC" id="2.7.13.3"/>
    </reaction>
</comment>
<dbReference type="InterPro" id="IPR005467">
    <property type="entry name" value="His_kinase_dom"/>
</dbReference>
<evidence type="ECO:0000256" key="7">
    <source>
        <dbReference type="SAM" id="Phobius"/>
    </source>
</evidence>
<dbReference type="CDD" id="cd00075">
    <property type="entry name" value="HATPase"/>
    <property type="match status" value="1"/>
</dbReference>
<accession>A0A367GM04</accession>
<dbReference type="EMBL" id="QGDC01000006">
    <property type="protein sequence ID" value="RCH54504.1"/>
    <property type="molecule type" value="Genomic_DNA"/>
</dbReference>
<evidence type="ECO:0000313" key="9">
    <source>
        <dbReference type="EMBL" id="RCH54504.1"/>
    </source>
</evidence>
<dbReference type="SUPFAM" id="SSF47384">
    <property type="entry name" value="Homodimeric domain of signal transducing histidine kinase"/>
    <property type="match status" value="1"/>
</dbReference>